<evidence type="ECO:0008006" key="2">
    <source>
        <dbReference type="Google" id="ProtNLM"/>
    </source>
</evidence>
<dbReference type="AlphaFoldDB" id="A0AAW2NSR6"/>
<reference evidence="1" key="2">
    <citation type="journal article" date="2024" name="Plant">
        <title>Genomic evolution and insights into agronomic trait innovations of Sesamum species.</title>
        <authorList>
            <person name="Miao H."/>
            <person name="Wang L."/>
            <person name="Qu L."/>
            <person name="Liu H."/>
            <person name="Sun Y."/>
            <person name="Le M."/>
            <person name="Wang Q."/>
            <person name="Wei S."/>
            <person name="Zheng Y."/>
            <person name="Lin W."/>
            <person name="Duan Y."/>
            <person name="Cao H."/>
            <person name="Xiong S."/>
            <person name="Wang X."/>
            <person name="Wei L."/>
            <person name="Li C."/>
            <person name="Ma Q."/>
            <person name="Ju M."/>
            <person name="Zhao R."/>
            <person name="Li G."/>
            <person name="Mu C."/>
            <person name="Tian Q."/>
            <person name="Mei H."/>
            <person name="Zhang T."/>
            <person name="Gao T."/>
            <person name="Zhang H."/>
        </authorList>
    </citation>
    <scope>NUCLEOTIDE SEQUENCE</scope>
    <source>
        <strain evidence="1">KEN8</strain>
    </source>
</reference>
<gene>
    <name evidence="1" type="ORF">Scaly_1658300</name>
</gene>
<accession>A0AAW2NSR6</accession>
<organism evidence="1">
    <name type="scientific">Sesamum calycinum</name>
    <dbReference type="NCBI Taxonomy" id="2727403"/>
    <lineage>
        <taxon>Eukaryota</taxon>
        <taxon>Viridiplantae</taxon>
        <taxon>Streptophyta</taxon>
        <taxon>Embryophyta</taxon>
        <taxon>Tracheophyta</taxon>
        <taxon>Spermatophyta</taxon>
        <taxon>Magnoliopsida</taxon>
        <taxon>eudicotyledons</taxon>
        <taxon>Gunneridae</taxon>
        <taxon>Pentapetalae</taxon>
        <taxon>asterids</taxon>
        <taxon>lamiids</taxon>
        <taxon>Lamiales</taxon>
        <taxon>Pedaliaceae</taxon>
        <taxon>Sesamum</taxon>
    </lineage>
</organism>
<dbReference type="EMBL" id="JACGWM010000010">
    <property type="protein sequence ID" value="KAL0346423.1"/>
    <property type="molecule type" value="Genomic_DNA"/>
</dbReference>
<evidence type="ECO:0000313" key="1">
    <source>
        <dbReference type="EMBL" id="KAL0346423.1"/>
    </source>
</evidence>
<protein>
    <recommendedName>
        <fullName evidence="2">Reverse transcriptase Ty1/copia-type domain-containing protein</fullName>
    </recommendedName>
</protein>
<reference evidence="1" key="1">
    <citation type="submission" date="2020-06" db="EMBL/GenBank/DDBJ databases">
        <authorList>
            <person name="Li T."/>
            <person name="Hu X."/>
            <person name="Zhang T."/>
            <person name="Song X."/>
            <person name="Zhang H."/>
            <person name="Dai N."/>
            <person name="Sheng W."/>
            <person name="Hou X."/>
            <person name="Wei L."/>
        </authorList>
    </citation>
    <scope>NUCLEOTIDE SEQUENCE</scope>
    <source>
        <strain evidence="1">KEN8</strain>
        <tissue evidence="1">Leaf</tissue>
    </source>
</reference>
<name>A0AAW2NSR6_9LAMI</name>
<proteinExistence type="predicted"/>
<comment type="caution">
    <text evidence="1">The sequence shown here is derived from an EMBL/GenBank/DDBJ whole genome shotgun (WGS) entry which is preliminary data.</text>
</comment>
<sequence>MLYSLSKIFFGWEIARSADGMSVTQRKYVNDIITDTGLIDAHSVLIPLPQGVKFGSNLGAPLYDPEKYRRLIGRLLYDTRLDLFFYPNNLSSDQFLHCELFELTPLSLAPIGPTGDTFEEPSETLLNSVCC</sequence>